<keyword evidence="4" id="KW-1185">Reference proteome</keyword>
<keyword evidence="2" id="KW-1133">Transmembrane helix</keyword>
<protein>
    <submittedName>
        <fullName evidence="3">Uncharacterized protein</fullName>
    </submittedName>
</protein>
<evidence type="ECO:0000256" key="2">
    <source>
        <dbReference type="SAM" id="Phobius"/>
    </source>
</evidence>
<keyword evidence="2" id="KW-0812">Transmembrane</keyword>
<feature type="compositionally biased region" description="Basic and acidic residues" evidence="1">
    <location>
        <begin position="509"/>
        <end position="520"/>
    </location>
</feature>
<feature type="compositionally biased region" description="Polar residues" evidence="1">
    <location>
        <begin position="417"/>
        <end position="433"/>
    </location>
</feature>
<feature type="compositionally biased region" description="Polar residues" evidence="1">
    <location>
        <begin position="368"/>
        <end position="379"/>
    </location>
</feature>
<dbReference type="EMBL" id="AM180088">
    <property type="protein sequence ID" value="CAJ51722.1"/>
    <property type="molecule type" value="Genomic_DNA"/>
</dbReference>
<feature type="compositionally biased region" description="Low complexity" evidence="1">
    <location>
        <begin position="480"/>
        <end position="490"/>
    </location>
</feature>
<feature type="compositionally biased region" description="Acidic residues" evidence="1">
    <location>
        <begin position="407"/>
        <end position="416"/>
    </location>
</feature>
<dbReference type="KEGG" id="hwa:HQ_1594A"/>
<feature type="compositionally biased region" description="Polar residues" evidence="1">
    <location>
        <begin position="453"/>
        <end position="473"/>
    </location>
</feature>
<accession>Q18JT2</accession>
<evidence type="ECO:0000313" key="4">
    <source>
        <dbReference type="Proteomes" id="UP000001975"/>
    </source>
</evidence>
<proteinExistence type="predicted"/>
<organism evidence="3 4">
    <name type="scientific">Haloquadratum walsbyi (strain DSM 16790 / HBSQ001)</name>
    <dbReference type="NCBI Taxonomy" id="362976"/>
    <lineage>
        <taxon>Archaea</taxon>
        <taxon>Methanobacteriati</taxon>
        <taxon>Methanobacteriota</taxon>
        <taxon>Stenosarchaea group</taxon>
        <taxon>Halobacteria</taxon>
        <taxon>Halobacteriales</taxon>
        <taxon>Haloferacaceae</taxon>
        <taxon>Haloquadratum</taxon>
    </lineage>
</organism>
<evidence type="ECO:0000313" key="3">
    <source>
        <dbReference type="EMBL" id="CAJ51722.1"/>
    </source>
</evidence>
<dbReference type="HOGENOM" id="CLU_038446_1_0_2"/>
<sequence length="520" mass="56544">MPSDNHIMASASRIRLRSVLNEWIIVIVFLMLALAAVGGYMTYTAYENPGTTVETEQVSSWEANGTYTTAARVTEPNPLYPIGTTLQGNPAYFTAASPIIDGQFRFGYSATGSGSVTMTAQQTLILRSISDDESGTTEYWRTTKPIGQRRMDDVGPGEMMTASFEWNVSRQYFRAQNISERLNNPPGSTQLLVVSTVQMEGTVNNQPVTEAAQYRLPIEVNGATFEPAGVQGSALTGSTTTQVTRQQTYGQLWRLGGPGAIVFGLLGLITVAYIYIGTELLNISDAERRFVTFQSSRDEFDDWITTAELPEAATDRPTASVETLEGLVDTAIDIDSRVLTPPEETAFYVPHDDLLCVYRPSPEVQSVMEPNSTERTTVPESSKDTVDESESSETSDSFLSVLGGSTDDSDEQETDNSETSQDSQATTDNKSAQSEPESESEPDESTIAEESGASVTSTDWDAIASSEQDQEQANGDADTDTNTDQTSDFDVGIFDNRHSESESEPTSDTGDRSTDNTEDN</sequence>
<reference evidence="3 4" key="1">
    <citation type="journal article" date="2006" name="BMC Genomics">
        <title>The genome of the square archaeon Haloquadratum walsbyi: life at the limits of water activity.</title>
        <authorList>
            <person name="Bolhuis H.H."/>
            <person name="Palm P.P."/>
            <person name="Wende A.W."/>
            <person name="Falb M.M."/>
            <person name="Rampp M.M."/>
            <person name="Rodriguez-Valera F.F."/>
            <person name="Pfeiffer F.F."/>
            <person name="Oesterhelt D.D."/>
        </authorList>
    </citation>
    <scope>NUCLEOTIDE SEQUENCE [LARGE SCALE GENOMIC DNA]</scope>
    <source>
        <strain evidence="4">DSM 16790 / HBSQ001</strain>
    </source>
</reference>
<evidence type="ECO:0000256" key="1">
    <source>
        <dbReference type="SAM" id="MobiDB-lite"/>
    </source>
</evidence>
<feature type="region of interest" description="Disordered" evidence="1">
    <location>
        <begin position="365"/>
        <end position="520"/>
    </location>
</feature>
<dbReference type="AlphaFoldDB" id="Q18JT2"/>
<dbReference type="eggNOG" id="arCOG04474">
    <property type="taxonomic scope" value="Archaea"/>
</dbReference>
<feature type="transmembrane region" description="Helical" evidence="2">
    <location>
        <begin position="23"/>
        <end position="43"/>
    </location>
</feature>
<feature type="transmembrane region" description="Helical" evidence="2">
    <location>
        <begin position="255"/>
        <end position="276"/>
    </location>
</feature>
<feature type="compositionally biased region" description="Acidic residues" evidence="1">
    <location>
        <begin position="436"/>
        <end position="447"/>
    </location>
</feature>
<gene>
    <name evidence="3" type="ordered locus">HQ_1594A</name>
</gene>
<name>Q18JT2_HALWD</name>
<dbReference type="InterPro" id="IPR035185">
    <property type="entry name" value="DUF5305"/>
</dbReference>
<dbReference type="Proteomes" id="UP000001975">
    <property type="component" value="Chromosome"/>
</dbReference>
<keyword evidence="2" id="KW-0472">Membrane</keyword>
<dbReference type="Pfam" id="PF17231">
    <property type="entry name" value="DUF5305"/>
    <property type="match status" value="1"/>
</dbReference>